<dbReference type="EMBL" id="GBXM01007827">
    <property type="protein sequence ID" value="JAI00751.1"/>
    <property type="molecule type" value="Transcribed_RNA"/>
</dbReference>
<name>A0A0E9XG02_ANGAN</name>
<accession>A0A0E9XG02</accession>
<reference evidence="1" key="1">
    <citation type="submission" date="2014-11" db="EMBL/GenBank/DDBJ databases">
        <authorList>
            <person name="Amaro Gonzalez C."/>
        </authorList>
    </citation>
    <scope>NUCLEOTIDE SEQUENCE</scope>
</reference>
<evidence type="ECO:0000313" key="1">
    <source>
        <dbReference type="EMBL" id="JAI00751.1"/>
    </source>
</evidence>
<dbReference type="AlphaFoldDB" id="A0A0E9XG02"/>
<sequence length="37" mass="3979">MGKQGNRSLSWSETAQPYVVDGSPLLWLGPLSALTFA</sequence>
<proteinExistence type="predicted"/>
<reference evidence="1" key="2">
    <citation type="journal article" date="2015" name="Fish Shellfish Immunol.">
        <title>Early steps in the European eel (Anguilla anguilla)-Vibrio vulnificus interaction in the gills: Role of the RtxA13 toxin.</title>
        <authorList>
            <person name="Callol A."/>
            <person name="Pajuelo D."/>
            <person name="Ebbesson L."/>
            <person name="Teles M."/>
            <person name="MacKenzie S."/>
            <person name="Amaro C."/>
        </authorList>
    </citation>
    <scope>NUCLEOTIDE SEQUENCE</scope>
</reference>
<protein>
    <submittedName>
        <fullName evidence="1">Uncharacterized protein</fullName>
    </submittedName>
</protein>
<organism evidence="1">
    <name type="scientific">Anguilla anguilla</name>
    <name type="common">European freshwater eel</name>
    <name type="synonym">Muraena anguilla</name>
    <dbReference type="NCBI Taxonomy" id="7936"/>
    <lineage>
        <taxon>Eukaryota</taxon>
        <taxon>Metazoa</taxon>
        <taxon>Chordata</taxon>
        <taxon>Craniata</taxon>
        <taxon>Vertebrata</taxon>
        <taxon>Euteleostomi</taxon>
        <taxon>Actinopterygii</taxon>
        <taxon>Neopterygii</taxon>
        <taxon>Teleostei</taxon>
        <taxon>Anguilliformes</taxon>
        <taxon>Anguillidae</taxon>
        <taxon>Anguilla</taxon>
    </lineage>
</organism>